<evidence type="ECO:0000256" key="3">
    <source>
        <dbReference type="ARBA" id="ARBA00022679"/>
    </source>
</evidence>
<proteinExistence type="predicted"/>
<name>A0A7J5DHP3_9ACTN</name>
<dbReference type="SMART" id="SM00220">
    <property type="entry name" value="S_TKc"/>
    <property type="match status" value="1"/>
</dbReference>
<organism evidence="10 11">
    <name type="scientific">Streptomyces triticiradicis</name>
    <dbReference type="NCBI Taxonomy" id="2651189"/>
    <lineage>
        <taxon>Bacteria</taxon>
        <taxon>Bacillati</taxon>
        <taxon>Actinomycetota</taxon>
        <taxon>Actinomycetes</taxon>
        <taxon>Kitasatosporales</taxon>
        <taxon>Streptomycetaceae</taxon>
        <taxon>Streptomyces</taxon>
    </lineage>
</organism>
<dbReference type="InterPro" id="IPR011009">
    <property type="entry name" value="Kinase-like_dom_sf"/>
</dbReference>
<feature type="compositionally biased region" description="Gly residues" evidence="8">
    <location>
        <begin position="287"/>
        <end position="297"/>
    </location>
</feature>
<evidence type="ECO:0000256" key="1">
    <source>
        <dbReference type="ARBA" id="ARBA00012513"/>
    </source>
</evidence>
<feature type="region of interest" description="Disordered" evidence="8">
    <location>
        <begin position="273"/>
        <end position="301"/>
    </location>
</feature>
<keyword evidence="4 7" id="KW-0547">Nucleotide-binding</keyword>
<sequence length="575" mass="60154">MTQALLAGRYRLKDELGRGGMGVVWRAEDERIGRTVALKVLPPEYGVPAAQDRLASEARALGRIWDPRVVAVLDYGQDADGTVFVVMELVAGHTLDRAAAGASVPVILDWAGQICRALEVTHAAGLLHRDIKPGNVMVTPTGTVKLLDFGIARFVREPDPAGPLTLAGQAVGTPAYMAPEQLGTPGTVDGRADLYALGCVLYELLTGARPECGGLFERKLPPPPSLHSREPLPAEVDGLVLALLAPDRADRPADAGTARVMVGAAMDAWSGTYGPPGPGSVAPGRPGESGGTTGGTPGAPSSYDPTVLLDVMAPSPAQDGAATRTRVMPVSVSGLDRVRELADWQRGHPEPCRDPRTPAVKELRRLVEELVYLPAGLLAHTDLSGLNLDSAILIRGRLAGARLTGSQLSFALMPFADLREAHLVGADLAGTYLGSADLTGADLSDAQLYTTHLTEAKLAGAHLTGANLLSAVLSDADLSGADLRGAVLYGASLRAARLRGADLSGADLRDADLAGADLSGAHWSVETRWPFPSTALRKLSYSSQAPGGFVLPDPCVSLKLRRLLDGDDGRWFPSA</sequence>
<dbReference type="PANTHER" id="PTHR43289">
    <property type="entry name" value="MITOGEN-ACTIVATED PROTEIN KINASE KINASE KINASE 20-RELATED"/>
    <property type="match status" value="1"/>
</dbReference>
<evidence type="ECO:0000256" key="4">
    <source>
        <dbReference type="ARBA" id="ARBA00022741"/>
    </source>
</evidence>
<evidence type="ECO:0000256" key="8">
    <source>
        <dbReference type="SAM" id="MobiDB-lite"/>
    </source>
</evidence>
<evidence type="ECO:0000313" key="10">
    <source>
        <dbReference type="EMBL" id="KAB1988168.1"/>
    </source>
</evidence>
<dbReference type="PROSITE" id="PS00107">
    <property type="entry name" value="PROTEIN_KINASE_ATP"/>
    <property type="match status" value="1"/>
</dbReference>
<dbReference type="GO" id="GO:0004674">
    <property type="term" value="F:protein serine/threonine kinase activity"/>
    <property type="evidence" value="ECO:0007669"/>
    <property type="project" value="UniProtKB-KW"/>
</dbReference>
<evidence type="ECO:0000259" key="9">
    <source>
        <dbReference type="PROSITE" id="PS50011"/>
    </source>
</evidence>
<dbReference type="Proteomes" id="UP000442990">
    <property type="component" value="Unassembled WGS sequence"/>
</dbReference>
<dbReference type="SUPFAM" id="SSF141571">
    <property type="entry name" value="Pentapeptide repeat-like"/>
    <property type="match status" value="1"/>
</dbReference>
<evidence type="ECO:0000256" key="2">
    <source>
        <dbReference type="ARBA" id="ARBA00022527"/>
    </source>
</evidence>
<dbReference type="EMBL" id="WBKG01000009">
    <property type="protein sequence ID" value="KAB1988168.1"/>
    <property type="molecule type" value="Genomic_DNA"/>
</dbReference>
<evidence type="ECO:0000256" key="5">
    <source>
        <dbReference type="ARBA" id="ARBA00022777"/>
    </source>
</evidence>
<feature type="domain" description="Protein kinase" evidence="9">
    <location>
        <begin position="10"/>
        <end position="270"/>
    </location>
</feature>
<protein>
    <recommendedName>
        <fullName evidence="1">non-specific serine/threonine protein kinase</fullName>
        <ecNumber evidence="1">2.7.11.1</ecNumber>
    </recommendedName>
</protein>
<dbReference type="Gene3D" id="1.10.510.10">
    <property type="entry name" value="Transferase(Phosphotransferase) domain 1"/>
    <property type="match status" value="1"/>
</dbReference>
<dbReference type="SUPFAM" id="SSF56112">
    <property type="entry name" value="Protein kinase-like (PK-like)"/>
    <property type="match status" value="1"/>
</dbReference>
<dbReference type="GO" id="GO:0005524">
    <property type="term" value="F:ATP binding"/>
    <property type="evidence" value="ECO:0007669"/>
    <property type="project" value="UniProtKB-UniRule"/>
</dbReference>
<accession>A0A7J5DHP3</accession>
<reference evidence="10 11" key="1">
    <citation type="submission" date="2019-09" db="EMBL/GenBank/DDBJ databases">
        <title>Isolation and identification of active actinomycetes.</title>
        <authorList>
            <person name="Yu Z."/>
            <person name="Han C."/>
            <person name="Yu B."/>
        </authorList>
    </citation>
    <scope>NUCLEOTIDE SEQUENCE [LARGE SCALE GENOMIC DNA]</scope>
    <source>
        <strain evidence="10 11">NEAU-H2</strain>
    </source>
</reference>
<keyword evidence="5 10" id="KW-0418">Kinase</keyword>
<dbReference type="Pfam" id="PF00069">
    <property type="entry name" value="Pkinase"/>
    <property type="match status" value="1"/>
</dbReference>
<dbReference type="InterPro" id="IPR001646">
    <property type="entry name" value="5peptide_repeat"/>
</dbReference>
<dbReference type="PROSITE" id="PS00108">
    <property type="entry name" value="PROTEIN_KINASE_ST"/>
    <property type="match status" value="1"/>
</dbReference>
<dbReference type="Pfam" id="PF00805">
    <property type="entry name" value="Pentapeptide"/>
    <property type="match status" value="2"/>
</dbReference>
<keyword evidence="3" id="KW-0808">Transferase</keyword>
<dbReference type="InterPro" id="IPR017441">
    <property type="entry name" value="Protein_kinase_ATP_BS"/>
</dbReference>
<dbReference type="EC" id="2.7.11.1" evidence="1"/>
<dbReference type="InterPro" id="IPR000719">
    <property type="entry name" value="Prot_kinase_dom"/>
</dbReference>
<dbReference type="RefSeq" id="WP_151469485.1">
    <property type="nucleotide sequence ID" value="NZ_WBKG01000009.1"/>
</dbReference>
<dbReference type="PROSITE" id="PS50011">
    <property type="entry name" value="PROTEIN_KINASE_DOM"/>
    <property type="match status" value="1"/>
</dbReference>
<gene>
    <name evidence="10" type="ORF">F8144_13130</name>
</gene>
<keyword evidence="11" id="KW-1185">Reference proteome</keyword>
<evidence type="ECO:0000256" key="6">
    <source>
        <dbReference type="ARBA" id="ARBA00022840"/>
    </source>
</evidence>
<dbReference type="PANTHER" id="PTHR43289:SF6">
    <property type="entry name" value="SERINE_THREONINE-PROTEIN KINASE NEKL-3"/>
    <property type="match status" value="1"/>
</dbReference>
<dbReference type="Gene3D" id="3.30.200.20">
    <property type="entry name" value="Phosphorylase Kinase, domain 1"/>
    <property type="match status" value="1"/>
</dbReference>
<feature type="binding site" evidence="7">
    <location>
        <position position="39"/>
    </location>
    <ligand>
        <name>ATP</name>
        <dbReference type="ChEBI" id="CHEBI:30616"/>
    </ligand>
</feature>
<comment type="caution">
    <text evidence="10">The sequence shown here is derived from an EMBL/GenBank/DDBJ whole genome shotgun (WGS) entry which is preliminary data.</text>
</comment>
<keyword evidence="6 7" id="KW-0067">ATP-binding</keyword>
<dbReference type="AlphaFoldDB" id="A0A7J5DHP3"/>
<dbReference type="CDD" id="cd14014">
    <property type="entry name" value="STKc_PknB_like"/>
    <property type="match status" value="1"/>
</dbReference>
<dbReference type="Gene3D" id="2.160.20.80">
    <property type="entry name" value="E3 ubiquitin-protein ligase SopA"/>
    <property type="match status" value="1"/>
</dbReference>
<evidence type="ECO:0000313" key="11">
    <source>
        <dbReference type="Proteomes" id="UP000442990"/>
    </source>
</evidence>
<evidence type="ECO:0000256" key="7">
    <source>
        <dbReference type="PROSITE-ProRule" id="PRU10141"/>
    </source>
</evidence>
<keyword evidence="2" id="KW-0723">Serine/threonine-protein kinase</keyword>
<dbReference type="InterPro" id="IPR008271">
    <property type="entry name" value="Ser/Thr_kinase_AS"/>
</dbReference>